<dbReference type="InterPro" id="IPR035992">
    <property type="entry name" value="Ricin_B-like_lectins"/>
</dbReference>
<dbReference type="KEGG" id="ffu:CLAFUR5_14352"/>
<name>A0A9Q8UWH1_PASFU</name>
<keyword evidence="2" id="KW-1185">Reference proteome</keyword>
<organism evidence="1 2">
    <name type="scientific">Passalora fulva</name>
    <name type="common">Tomato leaf mold</name>
    <name type="synonym">Cladosporium fulvum</name>
    <dbReference type="NCBI Taxonomy" id="5499"/>
    <lineage>
        <taxon>Eukaryota</taxon>
        <taxon>Fungi</taxon>
        <taxon>Dikarya</taxon>
        <taxon>Ascomycota</taxon>
        <taxon>Pezizomycotina</taxon>
        <taxon>Dothideomycetes</taxon>
        <taxon>Dothideomycetidae</taxon>
        <taxon>Mycosphaerellales</taxon>
        <taxon>Mycosphaerellaceae</taxon>
        <taxon>Fulvia</taxon>
    </lineage>
</organism>
<evidence type="ECO:0000313" key="1">
    <source>
        <dbReference type="EMBL" id="UJO25044.1"/>
    </source>
</evidence>
<dbReference type="GeneID" id="71994230"/>
<proteinExistence type="predicted"/>
<dbReference type="EMBL" id="CP090175">
    <property type="protein sequence ID" value="UJO25044.1"/>
    <property type="molecule type" value="Genomic_DNA"/>
</dbReference>
<sequence length="92" mass="10279">MHYLVSVSGGCCVETTTTGTLNTYAASSDSQKWQVYFRHTDLNVQVALQNARDSQWLRAAAGGPNGKIETGERQWWTLEKGKAPNSYWLVNK</sequence>
<dbReference type="AlphaFoldDB" id="A0A9Q8UWH1"/>
<gene>
    <name evidence="1" type="ORF">CLAFUR5_14352</name>
</gene>
<reference evidence="1" key="1">
    <citation type="submission" date="2021-12" db="EMBL/GenBank/DDBJ databases">
        <authorList>
            <person name="Zaccaron A."/>
            <person name="Stergiopoulos I."/>
        </authorList>
    </citation>
    <scope>NUCLEOTIDE SEQUENCE</scope>
    <source>
        <strain evidence="1">Race5_Kim</strain>
    </source>
</reference>
<dbReference type="OrthoDB" id="3638266at2759"/>
<accession>A0A9Q8UWH1</accession>
<reference evidence="1" key="2">
    <citation type="journal article" date="2022" name="Microb. Genom.">
        <title>A chromosome-scale genome assembly of the tomato pathogen Cladosporium fulvum reveals a compartmentalized genome architecture and the presence of a dispensable chromosome.</title>
        <authorList>
            <person name="Zaccaron A.Z."/>
            <person name="Chen L.H."/>
            <person name="Samaras A."/>
            <person name="Stergiopoulos I."/>
        </authorList>
    </citation>
    <scope>NUCLEOTIDE SEQUENCE</scope>
    <source>
        <strain evidence="1">Race5_Kim</strain>
    </source>
</reference>
<dbReference type="SUPFAM" id="SSF50370">
    <property type="entry name" value="Ricin B-like lectins"/>
    <property type="match status" value="1"/>
</dbReference>
<dbReference type="Proteomes" id="UP000756132">
    <property type="component" value="Chromosome 13"/>
</dbReference>
<dbReference type="RefSeq" id="XP_047769410.1">
    <property type="nucleotide sequence ID" value="XM_047913500.1"/>
</dbReference>
<evidence type="ECO:0000313" key="2">
    <source>
        <dbReference type="Proteomes" id="UP000756132"/>
    </source>
</evidence>
<protein>
    <submittedName>
        <fullName evidence="1">Uncharacterized protein</fullName>
    </submittedName>
</protein>